<evidence type="ECO:0000313" key="2">
    <source>
        <dbReference type="Proteomes" id="UP001610334"/>
    </source>
</evidence>
<gene>
    <name evidence="1" type="ORF">BJX63DRAFT_117819</name>
</gene>
<dbReference type="EMBL" id="JBFXLT010000019">
    <property type="protein sequence ID" value="KAL2817169.1"/>
    <property type="molecule type" value="Genomic_DNA"/>
</dbReference>
<protein>
    <submittedName>
        <fullName evidence="1">Uncharacterized protein</fullName>
    </submittedName>
</protein>
<evidence type="ECO:0000313" key="1">
    <source>
        <dbReference type="EMBL" id="KAL2817169.1"/>
    </source>
</evidence>
<keyword evidence="2" id="KW-1185">Reference proteome</keyword>
<comment type="caution">
    <text evidence="1">The sequence shown here is derived from an EMBL/GenBank/DDBJ whole genome shotgun (WGS) entry which is preliminary data.</text>
</comment>
<reference evidence="1 2" key="1">
    <citation type="submission" date="2024-07" db="EMBL/GenBank/DDBJ databases">
        <title>Section-level genome sequencing and comparative genomics of Aspergillus sections Usti and Cavernicolus.</title>
        <authorList>
            <consortium name="Lawrence Berkeley National Laboratory"/>
            <person name="Nybo J.L."/>
            <person name="Vesth T.C."/>
            <person name="Theobald S."/>
            <person name="Frisvad J.C."/>
            <person name="Larsen T.O."/>
            <person name="Kjaerboelling I."/>
            <person name="Rothschild-Mancinelli K."/>
            <person name="Lyhne E.K."/>
            <person name="Kogle M.E."/>
            <person name="Barry K."/>
            <person name="Clum A."/>
            <person name="Na H."/>
            <person name="Ledsgaard L."/>
            <person name="Lin J."/>
            <person name="Lipzen A."/>
            <person name="Kuo A."/>
            <person name="Riley R."/>
            <person name="Mondo S."/>
            <person name="Labutti K."/>
            <person name="Haridas S."/>
            <person name="Pangalinan J."/>
            <person name="Salamov A.A."/>
            <person name="Simmons B.A."/>
            <person name="Magnuson J.K."/>
            <person name="Chen J."/>
            <person name="Drula E."/>
            <person name="Henrissat B."/>
            <person name="Wiebenga A."/>
            <person name="Lubbers R.J."/>
            <person name="Gomes A.C."/>
            <person name="Makela M.R."/>
            <person name="Stajich J."/>
            <person name="Grigoriev I.V."/>
            <person name="Mortensen U.H."/>
            <person name="De Vries R.P."/>
            <person name="Baker S.E."/>
            <person name="Andersen M.R."/>
        </authorList>
    </citation>
    <scope>NUCLEOTIDE SEQUENCE [LARGE SCALE GENOMIC DNA]</scope>
    <source>
        <strain evidence="1 2">CBS 588.65</strain>
    </source>
</reference>
<organism evidence="1 2">
    <name type="scientific">Aspergillus granulosus</name>
    <dbReference type="NCBI Taxonomy" id="176169"/>
    <lineage>
        <taxon>Eukaryota</taxon>
        <taxon>Fungi</taxon>
        <taxon>Dikarya</taxon>
        <taxon>Ascomycota</taxon>
        <taxon>Pezizomycotina</taxon>
        <taxon>Eurotiomycetes</taxon>
        <taxon>Eurotiomycetidae</taxon>
        <taxon>Eurotiales</taxon>
        <taxon>Aspergillaceae</taxon>
        <taxon>Aspergillus</taxon>
        <taxon>Aspergillus subgen. Nidulantes</taxon>
    </lineage>
</organism>
<sequence>MLDEGHSEIYLYPAGLVRFSPELRVSGSKAGCLHHPRALVRLKPLELSDSWSNLTAGYPSQIHPESVAESSRIRTMMANRRLLRKRLSLSLAIRFLSSPTCPKSDAEWSGARTMITGRLRRYLKFPRLIIGGTMLWKLAHGDYGVPGDSYGYLENLEMAFQQST</sequence>
<dbReference type="Proteomes" id="UP001610334">
    <property type="component" value="Unassembled WGS sequence"/>
</dbReference>
<proteinExistence type="predicted"/>
<accession>A0ABR4HPT5</accession>
<name>A0ABR4HPT5_9EURO</name>